<dbReference type="InterPro" id="IPR012349">
    <property type="entry name" value="Split_barrel_FMN-bd"/>
</dbReference>
<evidence type="ECO:0000256" key="1">
    <source>
        <dbReference type="SAM" id="MobiDB-lite"/>
    </source>
</evidence>
<sequence length="185" mass="20393">MSPPVQNPAAQDLTPTHPDAHNADLRHDLAGPDAVDKIRQVVDKADTCFLVTHGGVRPMGVRQCDDDGNLWFLSDKHSHKNAQIEANGEVELYFQATEHSGFMHLTGHAIVLQDKALIDKLWTPLARVWFHEGKDDPCISVIRVHPTQGQYWDNKHGDAVAGVKMLIGAALGKQFDDGQVGNLRP</sequence>
<organism evidence="3 4">
    <name type="scientific">Pelomonas lactea</name>
    <dbReference type="NCBI Taxonomy" id="3299030"/>
    <lineage>
        <taxon>Bacteria</taxon>
        <taxon>Pseudomonadati</taxon>
        <taxon>Pseudomonadota</taxon>
        <taxon>Betaproteobacteria</taxon>
        <taxon>Burkholderiales</taxon>
        <taxon>Sphaerotilaceae</taxon>
        <taxon>Roseateles</taxon>
    </lineage>
</organism>
<keyword evidence="4" id="KW-1185">Reference proteome</keyword>
<dbReference type="InterPro" id="IPR038725">
    <property type="entry name" value="YdaG_split_barrel_FMN-bd"/>
</dbReference>
<protein>
    <submittedName>
        <fullName evidence="3">Pyridoxamine 5'-phosphate oxidase family protein</fullName>
    </submittedName>
</protein>
<dbReference type="SUPFAM" id="SSF50475">
    <property type="entry name" value="FMN-binding split barrel"/>
    <property type="match status" value="1"/>
</dbReference>
<dbReference type="PANTHER" id="PTHR34818:SF1">
    <property type="entry name" value="PROTEIN BLI-3"/>
    <property type="match status" value="1"/>
</dbReference>
<proteinExistence type="predicted"/>
<dbReference type="InterPro" id="IPR052917">
    <property type="entry name" value="Stress-Dev_Protein"/>
</dbReference>
<gene>
    <name evidence="3" type="ORF">ACG04Q_19635</name>
</gene>
<comment type="caution">
    <text evidence="3">The sequence shown here is derived from an EMBL/GenBank/DDBJ whole genome shotgun (WGS) entry which is preliminary data.</text>
</comment>
<dbReference type="Proteomes" id="UP001606302">
    <property type="component" value="Unassembled WGS sequence"/>
</dbReference>
<dbReference type="PANTHER" id="PTHR34818">
    <property type="entry name" value="PROTEIN BLI-3"/>
    <property type="match status" value="1"/>
</dbReference>
<name>A0ABW7GPN1_9BURK</name>
<dbReference type="RefSeq" id="WP_394512981.1">
    <property type="nucleotide sequence ID" value="NZ_JBIGHX010000007.1"/>
</dbReference>
<feature type="region of interest" description="Disordered" evidence="1">
    <location>
        <begin position="1"/>
        <end position="27"/>
    </location>
</feature>
<dbReference type="Pfam" id="PF16242">
    <property type="entry name" value="Pyrid_ox_like"/>
    <property type="match status" value="1"/>
</dbReference>
<dbReference type="Gene3D" id="2.30.110.10">
    <property type="entry name" value="Electron Transport, Fmn-binding Protein, Chain A"/>
    <property type="match status" value="1"/>
</dbReference>
<dbReference type="EMBL" id="JBIGHX010000007">
    <property type="protein sequence ID" value="MFG6463796.1"/>
    <property type="molecule type" value="Genomic_DNA"/>
</dbReference>
<evidence type="ECO:0000313" key="4">
    <source>
        <dbReference type="Proteomes" id="UP001606302"/>
    </source>
</evidence>
<accession>A0ABW7GPN1</accession>
<evidence type="ECO:0000259" key="2">
    <source>
        <dbReference type="Pfam" id="PF16242"/>
    </source>
</evidence>
<feature type="domain" description="General stress protein FMN-binding split barrel" evidence="2">
    <location>
        <begin position="33"/>
        <end position="176"/>
    </location>
</feature>
<feature type="compositionally biased region" description="Basic and acidic residues" evidence="1">
    <location>
        <begin position="18"/>
        <end position="27"/>
    </location>
</feature>
<reference evidence="3 4" key="1">
    <citation type="submission" date="2024-08" db="EMBL/GenBank/DDBJ databases">
        <authorList>
            <person name="Lu H."/>
        </authorList>
    </citation>
    <scope>NUCLEOTIDE SEQUENCE [LARGE SCALE GENOMIC DNA]</scope>
    <source>
        <strain evidence="3 4">DXS20W</strain>
    </source>
</reference>
<evidence type="ECO:0000313" key="3">
    <source>
        <dbReference type="EMBL" id="MFG6463796.1"/>
    </source>
</evidence>